<organism evidence="1 2">
    <name type="scientific">Peribacillus saganii</name>
    <dbReference type="NCBI Taxonomy" id="2303992"/>
    <lineage>
        <taxon>Bacteria</taxon>
        <taxon>Bacillati</taxon>
        <taxon>Bacillota</taxon>
        <taxon>Bacilli</taxon>
        <taxon>Bacillales</taxon>
        <taxon>Bacillaceae</taxon>
        <taxon>Peribacillus</taxon>
    </lineage>
</organism>
<sequence length="60" mass="6663">MYLKVTTGPGQYIRKPGLLTDTGLYIEKFGKKAALIGGNTSRKIIEKTLTTSFYLNKVSH</sequence>
<proteinExistence type="predicted"/>
<dbReference type="AlphaFoldDB" id="A0A372LNV6"/>
<dbReference type="EMBL" id="QVTE01000025">
    <property type="protein sequence ID" value="RFU69419.1"/>
    <property type="molecule type" value="Genomic_DNA"/>
</dbReference>
<keyword evidence="2" id="KW-1185">Reference proteome</keyword>
<dbReference type="RefSeq" id="WP_117326483.1">
    <property type="nucleotide sequence ID" value="NZ_QVTE01000025.1"/>
</dbReference>
<evidence type="ECO:0000313" key="2">
    <source>
        <dbReference type="Proteomes" id="UP000264541"/>
    </source>
</evidence>
<evidence type="ECO:0000313" key="1">
    <source>
        <dbReference type="EMBL" id="RFU69419.1"/>
    </source>
</evidence>
<accession>A0A372LNV6</accession>
<gene>
    <name evidence="1" type="ORF">D0469_09345</name>
</gene>
<comment type="caution">
    <text evidence="1">The sequence shown here is derived from an EMBL/GenBank/DDBJ whole genome shotgun (WGS) entry which is preliminary data.</text>
</comment>
<name>A0A372LNV6_9BACI</name>
<protein>
    <submittedName>
        <fullName evidence="1">Uncharacterized protein</fullName>
    </submittedName>
</protein>
<reference evidence="1 2" key="1">
    <citation type="submission" date="2018-08" db="EMBL/GenBank/DDBJ databases">
        <title>Bacillus chawlae sp. nov., Bacillus glennii sp. nov., and Bacillus saganii sp. nov. Isolated from the Vehicle Assembly Building at Kennedy Space Center where the Viking Spacecraft were Assembled.</title>
        <authorList>
            <person name="Seuylemezian A."/>
            <person name="Vaishampayan P."/>
        </authorList>
    </citation>
    <scope>NUCLEOTIDE SEQUENCE [LARGE SCALE GENOMIC DNA]</scope>
    <source>
        <strain evidence="1 2">V47-23a</strain>
    </source>
</reference>
<dbReference type="Proteomes" id="UP000264541">
    <property type="component" value="Unassembled WGS sequence"/>
</dbReference>
<dbReference type="OrthoDB" id="5198708at2"/>